<dbReference type="EMBL" id="JACHJT010000001">
    <property type="protein sequence ID" value="MBB4933066.1"/>
    <property type="molecule type" value="Genomic_DNA"/>
</dbReference>
<gene>
    <name evidence="3" type="ORF">F4561_003886</name>
</gene>
<accession>A0A7W7RJE0</accession>
<dbReference type="InterPro" id="IPR019734">
    <property type="entry name" value="TPR_rpt"/>
</dbReference>
<evidence type="ECO:0000256" key="1">
    <source>
        <dbReference type="SAM" id="MobiDB-lite"/>
    </source>
</evidence>
<dbReference type="SUPFAM" id="SSF48452">
    <property type="entry name" value="TPR-like"/>
    <property type="match status" value="1"/>
</dbReference>
<feature type="compositionally biased region" description="Low complexity" evidence="1">
    <location>
        <begin position="355"/>
        <end position="373"/>
    </location>
</feature>
<feature type="domain" description="CHAT" evidence="2">
    <location>
        <begin position="617"/>
        <end position="842"/>
    </location>
</feature>
<dbReference type="Proteomes" id="UP000523007">
    <property type="component" value="Unassembled WGS sequence"/>
</dbReference>
<dbReference type="Gene3D" id="1.25.40.10">
    <property type="entry name" value="Tetratricopeptide repeat domain"/>
    <property type="match status" value="1"/>
</dbReference>
<dbReference type="InterPro" id="IPR024983">
    <property type="entry name" value="CHAT_dom"/>
</dbReference>
<dbReference type="SMART" id="SM00028">
    <property type="entry name" value="TPR"/>
    <property type="match status" value="4"/>
</dbReference>
<feature type="region of interest" description="Disordered" evidence="1">
    <location>
        <begin position="348"/>
        <end position="373"/>
    </location>
</feature>
<sequence length="856" mass="87455">MAVPCAEDVHLPVALIARGPREALRRAERALSGTPDAGTRSTALRIMGLARRELGETEAARALLRRSAAVAERAGLAESAAHARASHQGLRALRGESGVAGASLDRLTATTKSAATLTLVHRGVAAAQRGRFDSAVTSFDSAHELLLPRSDDRVLAGLLSNRGLALLYSGRLSEAATDLRHALALAEEHSLGYLRGVTQQNLGCLAVRNGDIAQAVAQFTTAATLVPASRRAALALDHAEALLAAGMAREAARLLSAAPAAGNTTASAAADEAIAQLLKARIHLRAGQRDAALAQARRVRSGSAPDSLWARLARRVERAAVAMPGDHAPLAPEDHRTTTAALRSGAGIVDSVPDAGSSSTGTATATGSGPAAPTVAGAERVRAHCVTAAPVGPPSLADPEPRYRAALRALAGHDHRGAHRALLSAPSRPGPPATTPHLELQAHAHTQEREVANAGTEIALRAGDTATALHWIEYGRALSPLPERCRDASWTRLLERCRAAHARASAGDDDALDELRRLAPQLGGAQWHRACARPGAPSAPHAPATAELAAALGDRAFVCFARTHREAVGITLVDGVARAHPLGPPADIADAAAKLLLAARSAPFGPAARGSGVAGPAAHLERLLVAPVAAAVGSRPLVIAPAPYAQDLPWGMLEGLSGRAVTVVPSGRAWLDCRRRAAASDQGTRKMLLAAGPGLDGAAAEVRSLRQRYPDSTVLVGPEARVPDVLGELDHCGVAHLSAHGYAPAGTPMLSGLTLADGPLFAYDLERLSRTPALTVLSSCWGGRSQAAPGGFPLGLGTALLAAGGATVVAGVLPVSDHKTAAVMAGFHDALAAGAPPAQAVATHLAGSGFVCFGAG</sequence>
<keyword evidence="4" id="KW-1185">Reference proteome</keyword>
<evidence type="ECO:0000259" key="2">
    <source>
        <dbReference type="Pfam" id="PF12770"/>
    </source>
</evidence>
<dbReference type="AlphaFoldDB" id="A0A7W7RJE0"/>
<dbReference type="InterPro" id="IPR011990">
    <property type="entry name" value="TPR-like_helical_dom_sf"/>
</dbReference>
<proteinExistence type="predicted"/>
<dbReference type="Pfam" id="PF12770">
    <property type="entry name" value="CHAT"/>
    <property type="match status" value="1"/>
</dbReference>
<protein>
    <submittedName>
        <fullName evidence="3">Tetratricopeptide (TPR) repeat protein</fullName>
    </submittedName>
</protein>
<evidence type="ECO:0000313" key="4">
    <source>
        <dbReference type="Proteomes" id="UP000523007"/>
    </source>
</evidence>
<reference evidence="3 4" key="1">
    <citation type="submission" date="2020-08" db="EMBL/GenBank/DDBJ databases">
        <title>Sequencing the genomes of 1000 actinobacteria strains.</title>
        <authorList>
            <person name="Klenk H.-P."/>
        </authorList>
    </citation>
    <scope>NUCLEOTIDE SEQUENCE [LARGE SCALE GENOMIC DNA]</scope>
    <source>
        <strain evidence="3 4">DSM 102030</strain>
    </source>
</reference>
<comment type="caution">
    <text evidence="3">The sequence shown here is derived from an EMBL/GenBank/DDBJ whole genome shotgun (WGS) entry which is preliminary data.</text>
</comment>
<dbReference type="RefSeq" id="WP_184580739.1">
    <property type="nucleotide sequence ID" value="NZ_JACHJT010000001.1"/>
</dbReference>
<name>A0A7W7RJE0_9ACTN</name>
<evidence type="ECO:0000313" key="3">
    <source>
        <dbReference type="EMBL" id="MBB4933066.1"/>
    </source>
</evidence>
<organism evidence="3 4">
    <name type="scientific">Lipingzhangella halophila</name>
    <dbReference type="NCBI Taxonomy" id="1783352"/>
    <lineage>
        <taxon>Bacteria</taxon>
        <taxon>Bacillati</taxon>
        <taxon>Actinomycetota</taxon>
        <taxon>Actinomycetes</taxon>
        <taxon>Streptosporangiales</taxon>
        <taxon>Nocardiopsidaceae</taxon>
        <taxon>Lipingzhangella</taxon>
    </lineage>
</organism>